<dbReference type="STRING" id="157652.A0A371FUN2"/>
<feature type="chain" id="PRO_5016778392" description="Reverse transcriptase Ty1/copia-type domain-containing protein" evidence="2">
    <location>
        <begin position="16"/>
        <end position="185"/>
    </location>
</feature>
<keyword evidence="5" id="KW-1185">Reference proteome</keyword>
<reference evidence="4" key="1">
    <citation type="submission" date="2018-05" db="EMBL/GenBank/DDBJ databases">
        <title>Draft genome of Mucuna pruriens seed.</title>
        <authorList>
            <person name="Nnadi N.E."/>
            <person name="Vos R."/>
            <person name="Hasami M.H."/>
            <person name="Devisetty U.K."/>
            <person name="Aguiy J.C."/>
        </authorList>
    </citation>
    <scope>NUCLEOTIDE SEQUENCE [LARGE SCALE GENOMIC DNA]</scope>
    <source>
        <strain evidence="4">JCA_2017</strain>
    </source>
</reference>
<evidence type="ECO:0000313" key="4">
    <source>
        <dbReference type="EMBL" id="RDX82024.1"/>
    </source>
</evidence>
<feature type="transmembrane region" description="Helical" evidence="1">
    <location>
        <begin position="63"/>
        <end position="83"/>
    </location>
</feature>
<keyword evidence="1" id="KW-1133">Transmembrane helix</keyword>
<proteinExistence type="predicted"/>
<keyword evidence="1" id="KW-0812">Transmembrane</keyword>
<gene>
    <name evidence="4" type="ORF">CR513_37235</name>
</gene>
<dbReference type="Proteomes" id="UP000257109">
    <property type="component" value="Unassembled WGS sequence"/>
</dbReference>
<accession>A0A371FUN2</accession>
<dbReference type="EMBL" id="QJKJ01007765">
    <property type="protein sequence ID" value="RDX82024.1"/>
    <property type="molecule type" value="Genomic_DNA"/>
</dbReference>
<evidence type="ECO:0000313" key="5">
    <source>
        <dbReference type="Proteomes" id="UP000257109"/>
    </source>
</evidence>
<comment type="caution">
    <text evidence="4">The sequence shown here is derived from an EMBL/GenBank/DDBJ whole genome shotgun (WGS) entry which is preliminary data.</text>
</comment>
<evidence type="ECO:0000256" key="2">
    <source>
        <dbReference type="SAM" id="SignalP"/>
    </source>
</evidence>
<dbReference type="OrthoDB" id="7607472at2759"/>
<sequence length="185" mass="20869">MLVTLGACLLPPTKIIVGCCWVYIMKIGPDGNTDHFKAFLVAKGYTFYLDYGDTFSSWPISPLFVSFLLWSLSAISHFTSLILRMPSCITNQPPSFIVSGESHLVCRLCCSRYNLKWSPQAWFGHFSSALLKFGMTRCEANHSLFSLHSPSGRFIYLVVYIDDSVITSDDSNDIHQLKSHLHSKF</sequence>
<feature type="non-terminal residue" evidence="4">
    <location>
        <position position="1"/>
    </location>
</feature>
<feature type="domain" description="Reverse transcriptase Ty1/copia-type" evidence="3">
    <location>
        <begin position="11"/>
        <end position="185"/>
    </location>
</feature>
<keyword evidence="1" id="KW-0472">Membrane</keyword>
<protein>
    <recommendedName>
        <fullName evidence="3">Reverse transcriptase Ty1/copia-type domain-containing protein</fullName>
    </recommendedName>
</protein>
<name>A0A371FUN2_MUCPR</name>
<organism evidence="4 5">
    <name type="scientific">Mucuna pruriens</name>
    <name type="common">Velvet bean</name>
    <name type="synonym">Dolichos pruriens</name>
    <dbReference type="NCBI Taxonomy" id="157652"/>
    <lineage>
        <taxon>Eukaryota</taxon>
        <taxon>Viridiplantae</taxon>
        <taxon>Streptophyta</taxon>
        <taxon>Embryophyta</taxon>
        <taxon>Tracheophyta</taxon>
        <taxon>Spermatophyta</taxon>
        <taxon>Magnoliopsida</taxon>
        <taxon>eudicotyledons</taxon>
        <taxon>Gunneridae</taxon>
        <taxon>Pentapetalae</taxon>
        <taxon>rosids</taxon>
        <taxon>fabids</taxon>
        <taxon>Fabales</taxon>
        <taxon>Fabaceae</taxon>
        <taxon>Papilionoideae</taxon>
        <taxon>50 kb inversion clade</taxon>
        <taxon>NPAAA clade</taxon>
        <taxon>indigoferoid/millettioid clade</taxon>
        <taxon>Phaseoleae</taxon>
        <taxon>Mucuna</taxon>
    </lineage>
</organism>
<dbReference type="InterPro" id="IPR013103">
    <property type="entry name" value="RVT_2"/>
</dbReference>
<dbReference type="Pfam" id="PF07727">
    <property type="entry name" value="RVT_2"/>
    <property type="match status" value="1"/>
</dbReference>
<keyword evidence="2" id="KW-0732">Signal</keyword>
<dbReference type="AlphaFoldDB" id="A0A371FUN2"/>
<evidence type="ECO:0000256" key="1">
    <source>
        <dbReference type="SAM" id="Phobius"/>
    </source>
</evidence>
<evidence type="ECO:0000259" key="3">
    <source>
        <dbReference type="Pfam" id="PF07727"/>
    </source>
</evidence>
<feature type="signal peptide" evidence="2">
    <location>
        <begin position="1"/>
        <end position="15"/>
    </location>
</feature>